<feature type="region of interest" description="Disordered" evidence="2">
    <location>
        <begin position="811"/>
        <end position="843"/>
    </location>
</feature>
<feature type="compositionally biased region" description="Low complexity" evidence="2">
    <location>
        <begin position="940"/>
        <end position="955"/>
    </location>
</feature>
<evidence type="ECO:0000313" key="5">
    <source>
        <dbReference type="Proteomes" id="UP000290809"/>
    </source>
</evidence>
<feature type="compositionally biased region" description="Polar residues" evidence="2">
    <location>
        <begin position="2370"/>
        <end position="2389"/>
    </location>
</feature>
<dbReference type="PANTHER" id="PTHR14038:SF0">
    <property type="entry name" value="LP18708P"/>
    <property type="match status" value="1"/>
</dbReference>
<feature type="compositionally biased region" description="Polar residues" evidence="2">
    <location>
        <begin position="682"/>
        <end position="693"/>
    </location>
</feature>
<feature type="compositionally biased region" description="Polar residues" evidence="2">
    <location>
        <begin position="1431"/>
        <end position="1446"/>
    </location>
</feature>
<sequence length="2485" mass="268184">MSSKVKSEKTKVKFAQSNINHVYKGNTTEPQHKPTVRQYGMQVVGKLQGTRRLPPPAWVPSIKAETGGLDSRVSLVPAGGGGWGAPSTSSADQPPVSSAATDSLPIVSTLPSVNGALYSETVGNSLEPAYTKFVYGNSDMGVTGVSTLKVSNNISHLLMADTSVGVNGSVKTDKTQDAVKDKVSSQPLKPPSDKPGSSGGLAANKPFFQRPTPIVTTSSTTTTTSKSEIPAKVDGGAREIVGEPSGWVAIGQDEPDFDERIIFSDDEEYEVKSIQSTTTTNISEQPAQFSIPPPNTVKTSLHAMPMKPFVNPSTNLQGACVIQSQSTVSQNMYGSNLMTSNAWSAADVSYTRNCSVSHSGPPPINLPYSIASINTCGITSDANRSLPSGQFMNHVTSPGVIDSFYSTHPLQSRLAVSIASGITDSVRSATDVDAELQQAQRQARTQEFKNAVERAQQARARQKLSESCSAESDNMLPKSALGLLPSMSENRSLPSVPTPFTTTACQAGPNCLFPVGDHSSVNHMLSAPPHNMLPAFPTSGPLDITAAIAAATAAAIAYTGGADSGVPERSRIEMPLSVSSIISQTQVPMPVSSNTATAGTWQAQFGSNNSMPAAMVRLLSQQPLMAQLLQNALKMSAGNSQVPKSAQNSQGLFLNPDFSVERFLEIFNQSQMNWPQGPPISSPKNTISSESNAQVAISTLRHDQSSTSTVDSCLRNQYASTTPVSGNPDDTVGSQNVKESDGSCEKTHRVHRVSQSSSRSDVTVVTTSSTVTSSNSPSQRTTRVPGLMDIKVSCASSQHLAHLWDKEDHLLDPVSRGSRGRGKSLMSYKPQRGSAKGRGTTKSHLFEAVTSDFKSMNLREPCDPQYSADDYDVSHRSHSVSKSSKSWRSKPSRSVDDSVIDAYNMNSRVKSGLTDDEHMRYRKQVRNITDDGCWTRTDLNNNSSSSVSSSESESNGCGILSDVQEGDGTEDDKSYNRFHNQSGKKRNQHLSKFSHPNQAGVSDNNDRNKNLSTSYNRRGRRGRVGTNSHFTSSRSYTTDDFSSYSKRYSKGSEQDYYWRQHYSSGSRGVRTGHSVGLSIDQRKNHSNDDILYRPSERQASRSITSGSFTGYFGGRMTRSYAQYESSRDQNKDLDSQYYVTNGRQMRPQKMYYSHKGQFSSTTDFSHEYVASDNDENKSHSRSTNYPDSKAKVYAVSGRFHKTYRKNSTNATTKSELNTQPHIDTEQVTKLTLDSTNNRTEGIDDPEVPTVRVPASDSVIMNSQYSKTRTNRFATHKVLGTSKRISSRAGQNHQSKRLNGSVIHTTRRYREMRDRYNDEKDGDGGAAAGGVGRSGTSSGVSASIIFKTGTGGNSNSRGGNQCSGNGGHTDSAVDFVDQGKQSNNSEVVSNTANDPLDENNVNSRSLMRRRQAVVVTGNTSDTNDVDEWETASEGSFSSETIKNSSKPLSDANKRKDFSEISTSSHLKNDVKTSKSSSTVTRGNPSSCHVAEATINHRHHDNDDTEGGTSPRSAGGGIALQTECSKVSSSPSVISGNVQKNEKSQLSGGSSTNQHSAYRSTTRASRYGTTFYHKRNDISSIPPLMSIKPHVSFPENSYALDSLSTWTSRAERKKETVFKDDSDKFSQSGKEFDELNQDIFEEDTPHGDGFTKVVSKASKYFARRRMQQEVSVSGVLNTRKSNTSSRNVGNVSQVYSKEGSTLTTTLSQNYVHTSDHKSQSSGLLRSLSGKKKSLPTKVSFMGPPLCLDATSSLCTVTTSVLSGQTNQPVPCSSSLSSTPTSSVLQKISFSTTRTWSKVVGTKFAKSPPENHGDSTKTSSVLLNSNSVWQSEHSNHVITEESNEDKKLLDNTVATTTSNTDPVVNSSYASMQSLWSIGDSIPQANKNHSNNNTLLLASSTVQGTVVPSAGPLCTVSPSTTFSSQISNNICKVKPQQQQLLQVTSISPLVSTSMHLNLLSPSNNNIIENISTADLIGETERSDFECCGDMGRSNALLRPPISDLTTLSSNSFQSWSSSNALYTPFSLSNVPINRHESNMFSGNVWPTADQSMDVNINCITGSYNANSNQPHFQNQMSSNILSNVLTHNNTVPSLDSMTKQSTMSITPRQQHIQSYQNSILTPADRVNIYSSGPYGNNSAELGKLSNNICVPSQQMTFVSAAPSLYVHPQSTTIQPAPSRSFHHSLSIPIQSQMSQARKCRQQVPHQIDPSTFTAGYSSFPTDVKNEYNFPPSIAGCIPPPPSVGLYSAIHQSNYPQNSGRHAIGFPTTVNSYSLLGNPSATSNLQAAGQPFAPAIGPAPGNGGGLLPHPVPQGGYNNTPCHFPTPITSNSVSNYANAPNYVGVIGGGRPSTDHSNATVRQRGLQHHNLFPHPNLPQSPSAQGQQSFQLPSSFYPSISPSHQRVSLQQFGGTSRAAITGPINPQNGLYGPAFGGASHPPNQATPPPIGHQLNPIGFYSNPFQYPSRPGSMRFHIAVFEMFAVDSPLSVNV</sequence>
<dbReference type="EMBL" id="QMKO01001640">
    <property type="protein sequence ID" value="RTG87824.1"/>
    <property type="molecule type" value="Genomic_DNA"/>
</dbReference>
<proteinExistence type="predicted"/>
<dbReference type="InterPro" id="IPR009738">
    <property type="entry name" value="BAT2_N"/>
</dbReference>
<keyword evidence="5" id="KW-1185">Reference proteome</keyword>
<comment type="caution">
    <text evidence="4">The sequence shown here is derived from an EMBL/GenBank/DDBJ whole genome shotgun (WGS) entry which is preliminary data.</text>
</comment>
<feature type="compositionally biased region" description="Low complexity" evidence="2">
    <location>
        <begin position="216"/>
        <end position="225"/>
    </location>
</feature>
<organism evidence="4 5">
    <name type="scientific">Schistosoma bovis</name>
    <name type="common">Blood fluke</name>
    <dbReference type="NCBI Taxonomy" id="6184"/>
    <lineage>
        <taxon>Eukaryota</taxon>
        <taxon>Metazoa</taxon>
        <taxon>Spiralia</taxon>
        <taxon>Lophotrochozoa</taxon>
        <taxon>Platyhelminthes</taxon>
        <taxon>Trematoda</taxon>
        <taxon>Digenea</taxon>
        <taxon>Strigeidida</taxon>
        <taxon>Schistosomatoidea</taxon>
        <taxon>Schistosomatidae</taxon>
        <taxon>Schistosoma</taxon>
    </lineage>
</organism>
<dbReference type="InterPro" id="IPR033184">
    <property type="entry name" value="PRRC2"/>
</dbReference>
<feature type="region of interest" description="Disordered" evidence="2">
    <location>
        <begin position="866"/>
        <end position="895"/>
    </location>
</feature>
<feature type="region of interest" description="Disordered" evidence="2">
    <location>
        <begin position="2362"/>
        <end position="2389"/>
    </location>
</feature>
<protein>
    <recommendedName>
        <fullName evidence="3">BAT2 N-terminal domain-containing protein</fullName>
    </recommendedName>
</protein>
<feature type="compositionally biased region" description="Basic and acidic residues" evidence="2">
    <location>
        <begin position="1313"/>
        <end position="1322"/>
    </location>
</feature>
<evidence type="ECO:0000256" key="2">
    <source>
        <dbReference type="SAM" id="MobiDB-lite"/>
    </source>
</evidence>
<gene>
    <name evidence="4" type="ORF">DC041_0012102</name>
</gene>
<feature type="compositionally biased region" description="Polar residues" evidence="2">
    <location>
        <begin position="1542"/>
        <end position="1560"/>
    </location>
</feature>
<feature type="compositionally biased region" description="Basic and acidic residues" evidence="2">
    <location>
        <begin position="738"/>
        <end position="747"/>
    </location>
</feature>
<evidence type="ECO:0000256" key="1">
    <source>
        <dbReference type="ARBA" id="ARBA00022553"/>
    </source>
</evidence>
<dbReference type="PANTHER" id="PTHR14038">
    <property type="entry name" value="BAT2 HLA-B-ASSOCIATED TRANSCRIPT 2"/>
    <property type="match status" value="1"/>
</dbReference>
<keyword evidence="1" id="KW-0597">Phosphoprotein</keyword>
<dbReference type="STRING" id="6184.A0A430QJG0"/>
<dbReference type="Pfam" id="PF07001">
    <property type="entry name" value="BAT2_N"/>
    <property type="match status" value="1"/>
</dbReference>
<dbReference type="Proteomes" id="UP000290809">
    <property type="component" value="Unassembled WGS sequence"/>
</dbReference>
<accession>A0A430QJG0</accession>
<evidence type="ECO:0000313" key="4">
    <source>
        <dbReference type="EMBL" id="RTG87824.1"/>
    </source>
</evidence>
<feature type="compositionally biased region" description="Polar residues" evidence="2">
    <location>
        <begin position="990"/>
        <end position="1003"/>
    </location>
</feature>
<feature type="compositionally biased region" description="Low complexity" evidence="2">
    <location>
        <begin position="1523"/>
        <end position="1536"/>
    </location>
</feature>
<name>A0A430QJG0_SCHBO</name>
<feature type="compositionally biased region" description="Low complexity" evidence="2">
    <location>
        <begin position="1333"/>
        <end position="1342"/>
    </location>
</feature>
<feature type="region of interest" description="Disordered" evidence="2">
    <location>
        <begin position="167"/>
        <end position="228"/>
    </location>
</feature>
<evidence type="ECO:0000259" key="3">
    <source>
        <dbReference type="Pfam" id="PF07001"/>
    </source>
</evidence>
<feature type="compositionally biased region" description="Low complexity" evidence="2">
    <location>
        <begin position="753"/>
        <end position="780"/>
    </location>
</feature>
<feature type="compositionally biased region" description="Low complexity" evidence="2">
    <location>
        <begin position="1352"/>
        <end position="1362"/>
    </location>
</feature>
<feature type="domain" description="BAT2 N-terminal" evidence="3">
    <location>
        <begin position="6"/>
        <end position="97"/>
    </location>
</feature>
<feature type="region of interest" description="Disordered" evidence="2">
    <location>
        <begin position="673"/>
        <end position="693"/>
    </location>
</feature>
<feature type="region of interest" description="Disordered" evidence="2">
    <location>
        <begin position="932"/>
        <end position="1045"/>
    </location>
</feature>
<feature type="compositionally biased region" description="Gly residues" evidence="2">
    <location>
        <begin position="1323"/>
        <end position="1332"/>
    </location>
</feature>
<feature type="compositionally biased region" description="Polar residues" evidence="2">
    <location>
        <begin position="86"/>
        <end position="101"/>
    </location>
</feature>
<reference evidence="4 5" key="1">
    <citation type="journal article" date="2019" name="PLoS Pathog.">
        <title>Genome sequence of the bovine parasite Schistosoma bovis Tanzania.</title>
        <authorList>
            <person name="Oey H."/>
            <person name="Zakrzewski M."/>
            <person name="Gobert G."/>
            <person name="Gravermann K."/>
            <person name="Stoye J."/>
            <person name="Jones M."/>
            <person name="Mcmanus D."/>
            <person name="Krause L."/>
        </authorList>
    </citation>
    <scope>NUCLEOTIDE SEQUENCE [LARGE SCALE GENOMIC DNA]</scope>
    <source>
        <strain evidence="4 5">TAN1997</strain>
    </source>
</reference>
<feature type="region of interest" description="Disordered" evidence="2">
    <location>
        <begin position="77"/>
        <end position="102"/>
    </location>
</feature>
<feature type="region of interest" description="Disordered" evidence="2">
    <location>
        <begin position="719"/>
        <end position="782"/>
    </location>
</feature>
<dbReference type="GO" id="GO:0030154">
    <property type="term" value="P:cell differentiation"/>
    <property type="evidence" value="ECO:0007669"/>
    <property type="project" value="TreeGrafter"/>
</dbReference>
<feature type="region of interest" description="Disordered" evidence="2">
    <location>
        <begin position="1313"/>
        <end position="1560"/>
    </location>
</feature>
<feature type="compositionally biased region" description="Polar residues" evidence="2">
    <location>
        <begin position="1025"/>
        <end position="1045"/>
    </location>
</feature>
<feature type="compositionally biased region" description="Polar residues" evidence="2">
    <location>
        <begin position="1378"/>
        <end position="1404"/>
    </location>
</feature>
<feature type="compositionally biased region" description="Basic and acidic residues" evidence="2">
    <location>
        <begin position="171"/>
        <end position="183"/>
    </location>
</feature>